<organism evidence="2 3">
    <name type="scientific">Mucuna pruriens</name>
    <name type="common">Velvet bean</name>
    <name type="synonym">Dolichos pruriens</name>
    <dbReference type="NCBI Taxonomy" id="157652"/>
    <lineage>
        <taxon>Eukaryota</taxon>
        <taxon>Viridiplantae</taxon>
        <taxon>Streptophyta</taxon>
        <taxon>Embryophyta</taxon>
        <taxon>Tracheophyta</taxon>
        <taxon>Spermatophyta</taxon>
        <taxon>Magnoliopsida</taxon>
        <taxon>eudicotyledons</taxon>
        <taxon>Gunneridae</taxon>
        <taxon>Pentapetalae</taxon>
        <taxon>rosids</taxon>
        <taxon>fabids</taxon>
        <taxon>Fabales</taxon>
        <taxon>Fabaceae</taxon>
        <taxon>Papilionoideae</taxon>
        <taxon>50 kb inversion clade</taxon>
        <taxon>NPAAA clade</taxon>
        <taxon>indigoferoid/millettioid clade</taxon>
        <taxon>Phaseoleae</taxon>
        <taxon>Mucuna</taxon>
    </lineage>
</organism>
<accession>A0A371HQD1</accession>
<dbReference type="EMBL" id="QJKJ01001962">
    <property type="protein sequence ID" value="RDY05009.1"/>
    <property type="molecule type" value="Genomic_DNA"/>
</dbReference>
<gene>
    <name evidence="2" type="ORF">CR513_11194</name>
</gene>
<evidence type="ECO:0000313" key="2">
    <source>
        <dbReference type="EMBL" id="RDY05009.1"/>
    </source>
</evidence>
<feature type="non-terminal residue" evidence="2">
    <location>
        <position position="1"/>
    </location>
</feature>
<name>A0A371HQD1_MUCPR</name>
<evidence type="ECO:0000313" key="3">
    <source>
        <dbReference type="Proteomes" id="UP000257109"/>
    </source>
</evidence>
<sequence>MKRKAPSLFGTANSPGGINRRNSVEVASEISSTFQIFVPICFTRNGEILGYDGGKALLKLNHRGELPEHCENGQQEGIYRILHCGMMNSNLQVLFIFITFDHETRNFHSYSELNLYT</sequence>
<dbReference type="Proteomes" id="UP000257109">
    <property type="component" value="Unassembled WGS sequence"/>
</dbReference>
<proteinExistence type="predicted"/>
<dbReference type="AlphaFoldDB" id="A0A371HQD1"/>
<protein>
    <submittedName>
        <fullName evidence="2">Uncharacterized protein</fullName>
    </submittedName>
</protein>
<reference evidence="2" key="1">
    <citation type="submission" date="2018-05" db="EMBL/GenBank/DDBJ databases">
        <title>Draft genome of Mucuna pruriens seed.</title>
        <authorList>
            <person name="Nnadi N.E."/>
            <person name="Vos R."/>
            <person name="Hasami M.H."/>
            <person name="Devisetty U.K."/>
            <person name="Aguiy J.C."/>
        </authorList>
    </citation>
    <scope>NUCLEOTIDE SEQUENCE [LARGE SCALE GENOMIC DNA]</scope>
    <source>
        <strain evidence="2">JCA_2017</strain>
    </source>
</reference>
<evidence type="ECO:0000256" key="1">
    <source>
        <dbReference type="SAM" id="MobiDB-lite"/>
    </source>
</evidence>
<comment type="caution">
    <text evidence="2">The sequence shown here is derived from an EMBL/GenBank/DDBJ whole genome shotgun (WGS) entry which is preliminary data.</text>
</comment>
<feature type="region of interest" description="Disordered" evidence="1">
    <location>
        <begin position="1"/>
        <end position="20"/>
    </location>
</feature>
<keyword evidence="3" id="KW-1185">Reference proteome</keyword>